<dbReference type="AlphaFoldDB" id="A0A5B8YEL3"/>
<evidence type="ECO:0000256" key="1">
    <source>
        <dbReference type="ARBA" id="ARBA00022553"/>
    </source>
</evidence>
<dbReference type="PANTHER" id="PTHR32183">
    <property type="match status" value="1"/>
</dbReference>
<dbReference type="CDD" id="cd02440">
    <property type="entry name" value="AdoMet_MTases"/>
    <property type="match status" value="1"/>
</dbReference>
<dbReference type="KEGG" id="anp:FK178_00740"/>
<dbReference type="SUPFAM" id="SSF53335">
    <property type="entry name" value="S-adenosyl-L-methionine-dependent methyltransferases"/>
    <property type="match status" value="1"/>
</dbReference>
<organism evidence="5 6">
    <name type="scientific">Antarcticibacterium arcticum</name>
    <dbReference type="NCBI Taxonomy" id="2585771"/>
    <lineage>
        <taxon>Bacteria</taxon>
        <taxon>Pseudomonadati</taxon>
        <taxon>Bacteroidota</taxon>
        <taxon>Flavobacteriia</taxon>
        <taxon>Flavobacteriales</taxon>
        <taxon>Flavobacteriaceae</taxon>
        <taxon>Antarcticibacterium</taxon>
    </lineage>
</organism>
<protein>
    <submittedName>
        <fullName evidence="5">Methyltransferase domain-containing protein</fullName>
    </submittedName>
</protein>
<accession>A0A5B8YEL3</accession>
<dbReference type="GO" id="GO:0032259">
    <property type="term" value="P:methylation"/>
    <property type="evidence" value="ECO:0007669"/>
    <property type="project" value="UniProtKB-KW"/>
</dbReference>
<proteinExistence type="predicted"/>
<keyword evidence="4" id="KW-0949">S-adenosyl-L-methionine</keyword>
<keyword evidence="1" id="KW-0597">Phosphoprotein</keyword>
<dbReference type="EMBL" id="CP042476">
    <property type="protein sequence ID" value="QED36340.1"/>
    <property type="molecule type" value="Genomic_DNA"/>
</dbReference>
<reference evidence="5 6" key="1">
    <citation type="submission" date="2019-08" db="EMBL/GenBank/DDBJ databases">
        <title>Antarcticibacterium arcticum sp. nov., a bacterium isolated from marine sediment of the Canadian Beaufort Sea.</title>
        <authorList>
            <person name="Lee Y.M."/>
            <person name="Baek K."/>
            <person name="Lee D.-H."/>
            <person name="Shin S.C."/>
            <person name="Jin Y.K."/>
            <person name="Park Y."/>
        </authorList>
    </citation>
    <scope>NUCLEOTIDE SEQUENCE [LARGE SCALE GENOMIC DNA]</scope>
    <source>
        <strain evidence="5 6">PAMC 28998</strain>
    </source>
</reference>
<keyword evidence="6" id="KW-1185">Reference proteome</keyword>
<gene>
    <name evidence="5" type="ORF">FK178_00740</name>
</gene>
<dbReference type="GO" id="GO:0008757">
    <property type="term" value="F:S-adenosylmethionine-dependent methyltransferase activity"/>
    <property type="evidence" value="ECO:0007669"/>
    <property type="project" value="InterPro"/>
</dbReference>
<dbReference type="InterPro" id="IPR008854">
    <property type="entry name" value="TPMT"/>
</dbReference>
<dbReference type="PANTHER" id="PTHR32183:SF6">
    <property type="entry name" value="CYSTEINE SULFINATE DESULFINASE_CYSTEINE DESULFURASE AND RELATED ENZYMES"/>
    <property type="match status" value="1"/>
</dbReference>
<evidence type="ECO:0000313" key="6">
    <source>
        <dbReference type="Proteomes" id="UP000321954"/>
    </source>
</evidence>
<dbReference type="Pfam" id="PF05724">
    <property type="entry name" value="TPMT"/>
    <property type="match status" value="1"/>
</dbReference>
<evidence type="ECO:0000256" key="3">
    <source>
        <dbReference type="ARBA" id="ARBA00022679"/>
    </source>
</evidence>
<evidence type="ECO:0000256" key="4">
    <source>
        <dbReference type="ARBA" id="ARBA00022691"/>
    </source>
</evidence>
<evidence type="ECO:0000256" key="2">
    <source>
        <dbReference type="ARBA" id="ARBA00022603"/>
    </source>
</evidence>
<keyword evidence="2 5" id="KW-0489">Methyltransferase</keyword>
<dbReference type="PROSITE" id="PS51585">
    <property type="entry name" value="SAM_MT_TPMT"/>
    <property type="match status" value="1"/>
</dbReference>
<name>A0A5B8YEL3_9FLAO</name>
<dbReference type="Proteomes" id="UP000321954">
    <property type="component" value="Chromosome"/>
</dbReference>
<keyword evidence="3 5" id="KW-0808">Transferase</keyword>
<sequence>MKTDMEFWSSRYRENSIGWDLGEISPPLKAYIDQLNDKTLNILIPGAGNSYEAEYLFKKGFENVYVVDIAKEPLANLKERVPEFPEGQLMHVDFFEMQGKFDLILEQTFFCALPVNLREAYAHKVADLLKENGKIAGVFFNTHFTKEGPPFGGSKEEYLTYFSKSFSIETIEPCYNSILPREGNELFFIFKKN</sequence>
<evidence type="ECO:0000313" key="5">
    <source>
        <dbReference type="EMBL" id="QED36340.1"/>
    </source>
</evidence>
<dbReference type="OrthoDB" id="9778208at2"/>
<dbReference type="RefSeq" id="WP_146830051.1">
    <property type="nucleotide sequence ID" value="NZ_CP042476.1"/>
</dbReference>
<dbReference type="Gene3D" id="3.40.50.150">
    <property type="entry name" value="Vaccinia Virus protein VP39"/>
    <property type="match status" value="1"/>
</dbReference>
<dbReference type="InterPro" id="IPR029063">
    <property type="entry name" value="SAM-dependent_MTases_sf"/>
</dbReference>